<evidence type="ECO:0000313" key="4">
    <source>
        <dbReference type="EMBL" id="KAJ5091030.1"/>
    </source>
</evidence>
<feature type="coiled-coil region" evidence="1">
    <location>
        <begin position="1115"/>
        <end position="1166"/>
    </location>
</feature>
<sequence length="1334" mass="148868">MSETNVDIPTATGDNPVAEPTAENGDNRETAPEKKDVIKNDGKLLLTVIKYNKIEGKAMSGGKLAPSPSQLATSALAIVRIYLLNEGHLSKDDGNKPFCTKDGIEVTDEITFDNYMEESPNASTSTSEQSGNAAEAEESHDKTANKNAKPVKHNIYILTKKRSRELDSIADAFIKKGVDLTNTGTVDFLEAPTGKPLTSSFESSSWAAEESRTIVQPVNMTEKEWGIVMRTNNLLCGQYLRTGPIDKVIKVQGQPDIKRPSTGIVDVKRSYYSVFAVKPRMLPEYDITFKLTEKASKEMHKLGIPHPGHSFRIPRFQIKDASQVRVFETKGSLETTMAESSFSSKSVDAAVGGSGFGFSAAVKGGASWGTDDKSASSKFNDSSYMHVVYEFPRVELILNEENLELSDECKKDVENLRNRRTLKELTHFEERYGNFFARSIHLGGKLISIEESDSVAGSSVEEKKKMLKAAASASVSGYGFQAEVNYSQTENSGTKKTSTEKKMTHSMSWSANGGDTTLCNNPPKWCSTVSDFYNWRVMKQDDVVNLYELMGKLPGYEDIPKLIYNIIHLNPELTSLVQFSLHLEAGSHNGPRVVTFGEDTEREIAPLDMDPLNHDQNQNAQVKVTRDNKGPKGDIQDNVHSLRQHRKELISEIKFSKAKAGEYSTVFGIPISNDQSNVSIEGKDSAGVSHPRFKYGVKYPIHYLVNATNGEEEEVLLHSLQIGGDGSSKPFLYGKHDTASNIMVEFEPIYETTKKKTTPIAQNDKVRLRFSYLPTDAAVHRVSNFRMKDVDDMMMPKSQDLKTLAAQLPGIPEPRPPIPHLPFQYYLKPLEKKRKWVADSMRAYGYSPSYQATLDKLDREISNYKGSDAYKKAQAEYDVKLEHYNRAKLIYDQRMKEYDQSLEEKLKKARQETRSLKEEWEQHQRDKNKLVVFDEFTFQVEYCDAKNGKNLGKAIEAAEKALAAEKAAKAAEAAEQAAEQAGQAAEEAKQKAKAAAEKAHDEEVEKRKKLLFPGFYFLQGYEQWLAQKKKLERTACLLDDGKAATLREDIKTKDKNMTMCAEWDLDEDILTAMSKIGDNPFWVPAMAVVKVPGTQQILHYLEPVLRANTELRVANAELGEECKRMSEAYKNVEAIAAEAALYRKELDESRKEVHELHKEVANLKELIQSVSVGPPTTSPSTQVSSPGRSWASIVSQSSLASSNTRAAHTGLGLPAVVLDLRSAREDTQTLVDDLAQTRKRICTALQDDTTTADVDIVGVKPTSRSTVKIFVDSEESVANLRQATHWLDSLPRAKLQGEQWFPIKLNDVKKESVFEASGAQREDFARSFQDENDV</sequence>
<evidence type="ECO:0000259" key="3">
    <source>
        <dbReference type="Pfam" id="PF22693"/>
    </source>
</evidence>
<comment type="caution">
    <text evidence="4">The sequence shown here is derived from an EMBL/GenBank/DDBJ whole genome shotgun (WGS) entry which is preliminary data.</text>
</comment>
<dbReference type="EMBL" id="JAPQKI010000009">
    <property type="protein sequence ID" value="KAJ5091030.1"/>
    <property type="molecule type" value="Genomic_DNA"/>
</dbReference>
<feature type="region of interest" description="Disordered" evidence="2">
    <location>
        <begin position="489"/>
        <end position="509"/>
    </location>
</feature>
<feature type="coiled-coil region" evidence="1">
    <location>
        <begin position="899"/>
        <end position="926"/>
    </location>
</feature>
<feature type="compositionally biased region" description="Basic and acidic residues" evidence="2">
    <location>
        <begin position="986"/>
        <end position="1000"/>
    </location>
</feature>
<feature type="region of interest" description="Disordered" evidence="2">
    <location>
        <begin position="1"/>
        <end position="36"/>
    </location>
</feature>
<keyword evidence="1" id="KW-0175">Coiled coil</keyword>
<evidence type="ECO:0000256" key="1">
    <source>
        <dbReference type="SAM" id="Coils"/>
    </source>
</evidence>
<protein>
    <recommendedName>
        <fullName evidence="3">MACPF-like domain-containing protein</fullName>
    </recommendedName>
</protein>
<feature type="domain" description="MACPF-like" evidence="3">
    <location>
        <begin position="384"/>
        <end position="550"/>
    </location>
</feature>
<accession>A0A9W9F008</accession>
<feature type="compositionally biased region" description="Basic and acidic residues" evidence="2">
    <location>
        <begin position="25"/>
        <end position="36"/>
    </location>
</feature>
<dbReference type="GeneID" id="81361184"/>
<feature type="region of interest" description="Disordered" evidence="2">
    <location>
        <begin position="978"/>
        <end position="1000"/>
    </location>
</feature>
<evidence type="ECO:0000256" key="2">
    <source>
        <dbReference type="SAM" id="MobiDB-lite"/>
    </source>
</evidence>
<feature type="region of interest" description="Disordered" evidence="2">
    <location>
        <begin position="117"/>
        <end position="147"/>
    </location>
</feature>
<dbReference type="Pfam" id="PF22693">
    <property type="entry name" value="MACPF_1"/>
    <property type="match status" value="1"/>
</dbReference>
<name>A0A9W9F008_9EURO</name>
<feature type="compositionally biased region" description="Polar residues" evidence="2">
    <location>
        <begin position="120"/>
        <end position="132"/>
    </location>
</feature>
<dbReference type="InterPro" id="IPR054586">
    <property type="entry name" value="MACPF_1_fungal"/>
</dbReference>
<organism evidence="4 5">
    <name type="scientific">Penicillium argentinense</name>
    <dbReference type="NCBI Taxonomy" id="1131581"/>
    <lineage>
        <taxon>Eukaryota</taxon>
        <taxon>Fungi</taxon>
        <taxon>Dikarya</taxon>
        <taxon>Ascomycota</taxon>
        <taxon>Pezizomycotina</taxon>
        <taxon>Eurotiomycetes</taxon>
        <taxon>Eurotiomycetidae</taxon>
        <taxon>Eurotiales</taxon>
        <taxon>Aspergillaceae</taxon>
        <taxon>Penicillium</taxon>
    </lineage>
</organism>
<keyword evidence="5" id="KW-1185">Reference proteome</keyword>
<gene>
    <name evidence="4" type="ORF">N7532_009714</name>
</gene>
<evidence type="ECO:0000313" key="5">
    <source>
        <dbReference type="Proteomes" id="UP001149074"/>
    </source>
</evidence>
<dbReference type="Proteomes" id="UP001149074">
    <property type="component" value="Unassembled WGS sequence"/>
</dbReference>
<dbReference type="RefSeq" id="XP_056473011.1">
    <property type="nucleotide sequence ID" value="XM_056622205.1"/>
</dbReference>
<reference evidence="4" key="2">
    <citation type="journal article" date="2023" name="IMA Fungus">
        <title>Comparative genomic study of the Penicillium genus elucidates a diverse pangenome and 15 lateral gene transfer events.</title>
        <authorList>
            <person name="Petersen C."/>
            <person name="Sorensen T."/>
            <person name="Nielsen M.R."/>
            <person name="Sondergaard T.E."/>
            <person name="Sorensen J.L."/>
            <person name="Fitzpatrick D.A."/>
            <person name="Frisvad J.C."/>
            <person name="Nielsen K.L."/>
        </authorList>
    </citation>
    <scope>NUCLEOTIDE SEQUENCE</scope>
    <source>
        <strain evidence="4">IBT 30761</strain>
    </source>
</reference>
<dbReference type="OrthoDB" id="2562973at2759"/>
<proteinExistence type="predicted"/>
<reference evidence="4" key="1">
    <citation type="submission" date="2022-11" db="EMBL/GenBank/DDBJ databases">
        <authorList>
            <person name="Petersen C."/>
        </authorList>
    </citation>
    <scope>NUCLEOTIDE SEQUENCE</scope>
    <source>
        <strain evidence="4">IBT 30761</strain>
    </source>
</reference>